<evidence type="ECO:0000313" key="3">
    <source>
        <dbReference type="Proteomes" id="UP000530424"/>
    </source>
</evidence>
<dbReference type="AlphaFoldDB" id="A0A853C5K9"/>
<reference evidence="2 3" key="1">
    <citation type="submission" date="2020-07" db="EMBL/GenBank/DDBJ databases">
        <title>Sequencing the genomes of 1000 actinobacteria strains.</title>
        <authorList>
            <person name="Klenk H.-P."/>
        </authorList>
    </citation>
    <scope>NUCLEOTIDE SEQUENCE [LARGE SCALE GENOMIC DNA]</scope>
    <source>
        <strain evidence="2 3">DSM 103833</strain>
    </source>
</reference>
<dbReference type="RefSeq" id="WP_179669648.1">
    <property type="nucleotide sequence ID" value="NZ_JACCFP010000001.1"/>
</dbReference>
<dbReference type="Pfam" id="PF07883">
    <property type="entry name" value="Cupin_2"/>
    <property type="match status" value="1"/>
</dbReference>
<dbReference type="EMBL" id="JACCFP010000001">
    <property type="protein sequence ID" value="NYJ03360.1"/>
    <property type="molecule type" value="Genomic_DNA"/>
</dbReference>
<keyword evidence="3" id="KW-1185">Reference proteome</keyword>
<dbReference type="Gene3D" id="2.60.120.10">
    <property type="entry name" value="Jelly Rolls"/>
    <property type="match status" value="1"/>
</dbReference>
<dbReference type="InterPro" id="IPR011051">
    <property type="entry name" value="RmlC_Cupin_sf"/>
</dbReference>
<dbReference type="InterPro" id="IPR013096">
    <property type="entry name" value="Cupin_2"/>
</dbReference>
<dbReference type="Proteomes" id="UP000530424">
    <property type="component" value="Unassembled WGS sequence"/>
</dbReference>
<evidence type="ECO:0000313" key="2">
    <source>
        <dbReference type="EMBL" id="NYJ03360.1"/>
    </source>
</evidence>
<dbReference type="SUPFAM" id="SSF51182">
    <property type="entry name" value="RmlC-like cupins"/>
    <property type="match status" value="1"/>
</dbReference>
<comment type="caution">
    <text evidence="2">The sequence shown here is derived from an EMBL/GenBank/DDBJ whole genome shotgun (WGS) entry which is preliminary data.</text>
</comment>
<protein>
    <submittedName>
        <fullName evidence="2">Putative cupin superfamily protein</fullName>
    </submittedName>
</protein>
<proteinExistence type="predicted"/>
<evidence type="ECO:0000259" key="1">
    <source>
        <dbReference type="Pfam" id="PF07883"/>
    </source>
</evidence>
<organism evidence="2 3">
    <name type="scientific">Nocardioides thalensis</name>
    <dbReference type="NCBI Taxonomy" id="1914755"/>
    <lineage>
        <taxon>Bacteria</taxon>
        <taxon>Bacillati</taxon>
        <taxon>Actinomycetota</taxon>
        <taxon>Actinomycetes</taxon>
        <taxon>Propionibacteriales</taxon>
        <taxon>Nocardioidaceae</taxon>
        <taxon>Nocardioides</taxon>
    </lineage>
</organism>
<accession>A0A853C5K9</accession>
<gene>
    <name evidence="2" type="ORF">HNR19_004058</name>
</gene>
<dbReference type="InterPro" id="IPR014710">
    <property type="entry name" value="RmlC-like_jellyroll"/>
</dbReference>
<feature type="domain" description="Cupin type-2" evidence="1">
    <location>
        <begin position="58"/>
        <end position="109"/>
    </location>
</feature>
<name>A0A853C5K9_9ACTN</name>
<sequence>MTIPFTVHYNDARAVRYTREENGLDGVSRRMVQRSDGLPFGVHHATVKAPGSYGGTSGEDVAIYALEGSATAWVDDHEFDFQAGQVLVIPRGSAYRIEHPDNDQTTLIFLTPPPSEGKHH</sequence>